<dbReference type="Proteomes" id="UP000001318">
    <property type="component" value="Chromosome"/>
</dbReference>
<dbReference type="eggNOG" id="COG3358">
    <property type="taxonomic scope" value="Bacteria"/>
</dbReference>
<dbReference type="InterPro" id="IPR012467">
    <property type="entry name" value="DUF1684"/>
</dbReference>
<sequence>MTDPATVAPAPAPAPTDPAEVLAVYRSRREQMVVMPQGNLALVNTQWISHDAAPQPVYGIPGTWSPLEPGVSGLRVQATAADGLRVDGVLVDGEAIVRGRDDPQPSSVVASDTVSAFVIANEEGTYALRVWDAESDAIRDFGGIDAFPYSEEWVVKADFTPIEGGRAMGFEHLKDDGATKDKVVPGEITFTKDGVDYELAAFREGRALLLVFSDATSGESTYGVGRFLMVAPSPDGTITLDFNRAYLPPCAFSYNFNCPMPPKQNRFAVPIEAGEKNVLAQGGGLLH</sequence>
<dbReference type="EMBL" id="AM849034">
    <property type="protein sequence ID" value="CAQ01706.1"/>
    <property type="molecule type" value="Genomic_DNA"/>
</dbReference>
<dbReference type="GeneID" id="29469891"/>
<dbReference type="Pfam" id="PF07920">
    <property type="entry name" value="DUF1684"/>
    <property type="match status" value="1"/>
</dbReference>
<protein>
    <submittedName>
        <fullName evidence="1">Uncharacterized protein</fullName>
    </submittedName>
</protein>
<accession>B0RBG5</accession>
<evidence type="ECO:0000313" key="2">
    <source>
        <dbReference type="Proteomes" id="UP000001318"/>
    </source>
</evidence>
<reference evidence="1 2" key="1">
    <citation type="journal article" date="2008" name="J. Bacteriol.">
        <title>Genome of the actinomycete plant pathogen Clavibacter michiganensis subsp. sepedonicus suggests recent niche adaptation.</title>
        <authorList>
            <person name="Bentley S.D."/>
            <person name="Corton C."/>
            <person name="Brown S.E."/>
            <person name="Barron A."/>
            <person name="Clark L."/>
            <person name="Doggett J."/>
            <person name="Harris B."/>
            <person name="Ormond D."/>
            <person name="Quail M.A."/>
            <person name="May G."/>
            <person name="Francis D."/>
            <person name="Knudson D."/>
            <person name="Parkhill J."/>
            <person name="Ishimaru C.A."/>
        </authorList>
    </citation>
    <scope>NUCLEOTIDE SEQUENCE [LARGE SCALE GENOMIC DNA]</scope>
    <source>
        <strain evidence="2">ATCC 33113 / DSM 20744 / JCM 9667 / LMG 2889 / ICMP 2535 / C-1</strain>
    </source>
</reference>
<dbReference type="PANTHER" id="PTHR41913">
    <property type="entry name" value="DUF1684 DOMAIN-CONTAINING PROTEIN"/>
    <property type="match status" value="1"/>
</dbReference>
<dbReference type="RefSeq" id="WP_012298963.1">
    <property type="nucleotide sequence ID" value="NC_010407.1"/>
</dbReference>
<dbReference type="KEGG" id="cms:CMS1595"/>
<gene>
    <name evidence="1" type="ordered locus">CMS1595</name>
</gene>
<name>B0RBG5_CLASE</name>
<dbReference type="OrthoDB" id="5493262at2"/>
<dbReference type="HOGENOM" id="CLU_093051_0_0_11"/>
<dbReference type="PANTHER" id="PTHR41913:SF1">
    <property type="entry name" value="DUF1684 DOMAIN-CONTAINING PROTEIN"/>
    <property type="match status" value="1"/>
</dbReference>
<organism evidence="1 2">
    <name type="scientific">Clavibacter sepedonicus</name>
    <name type="common">Clavibacter michiganensis subsp. sepedonicus</name>
    <dbReference type="NCBI Taxonomy" id="31964"/>
    <lineage>
        <taxon>Bacteria</taxon>
        <taxon>Bacillati</taxon>
        <taxon>Actinomycetota</taxon>
        <taxon>Actinomycetes</taxon>
        <taxon>Micrococcales</taxon>
        <taxon>Microbacteriaceae</taxon>
        <taxon>Clavibacter</taxon>
    </lineage>
</organism>
<dbReference type="AlphaFoldDB" id="B0RBG5"/>
<proteinExistence type="predicted"/>
<keyword evidence="2" id="KW-1185">Reference proteome</keyword>
<dbReference type="STRING" id="31964.CMS1595"/>
<evidence type="ECO:0000313" key="1">
    <source>
        <dbReference type="EMBL" id="CAQ01706.1"/>
    </source>
</evidence>